<accession>A0A2A4SUW8</accession>
<dbReference type="AlphaFoldDB" id="A0A2A4SUW8"/>
<keyword evidence="1" id="KW-0808">Transferase</keyword>
<dbReference type="SUPFAM" id="SSF52540">
    <property type="entry name" value="P-loop containing nucleoside triphosphate hydrolases"/>
    <property type="match status" value="1"/>
</dbReference>
<comment type="caution">
    <text evidence="1">The sequence shown here is derived from an EMBL/GenBank/DDBJ whole genome shotgun (WGS) entry which is preliminary data.</text>
</comment>
<evidence type="ECO:0000313" key="1">
    <source>
        <dbReference type="EMBL" id="PCI24567.1"/>
    </source>
</evidence>
<dbReference type="Gene3D" id="3.40.50.300">
    <property type="entry name" value="P-loop containing nucleotide triphosphate hydrolases"/>
    <property type="match status" value="1"/>
</dbReference>
<dbReference type="InterPro" id="IPR027417">
    <property type="entry name" value="P-loop_NTPase"/>
</dbReference>
<dbReference type="EMBL" id="NVSR01000121">
    <property type="protein sequence ID" value="PCI24567.1"/>
    <property type="molecule type" value="Genomic_DNA"/>
</dbReference>
<dbReference type="Proteomes" id="UP000218113">
    <property type="component" value="Unassembled WGS sequence"/>
</dbReference>
<dbReference type="Pfam" id="PF13469">
    <property type="entry name" value="Sulfotransfer_3"/>
    <property type="match status" value="1"/>
</dbReference>
<proteinExistence type="predicted"/>
<organism evidence="1 2">
    <name type="scientific">SAR324 cluster bacterium</name>
    <dbReference type="NCBI Taxonomy" id="2024889"/>
    <lineage>
        <taxon>Bacteria</taxon>
        <taxon>Deltaproteobacteria</taxon>
        <taxon>SAR324 cluster</taxon>
    </lineage>
</organism>
<reference evidence="2" key="1">
    <citation type="submission" date="2017-08" db="EMBL/GenBank/DDBJ databases">
        <title>A dynamic microbial community with high functional redundancy inhabits the cold, oxic subseafloor aquifer.</title>
        <authorList>
            <person name="Tully B.J."/>
            <person name="Wheat C.G."/>
            <person name="Glazer B.T."/>
            <person name="Huber J.A."/>
        </authorList>
    </citation>
    <scope>NUCLEOTIDE SEQUENCE [LARGE SCALE GENOMIC DNA]</scope>
</reference>
<protein>
    <submittedName>
        <fullName evidence="1">Sulfotransferase family protein</fullName>
    </submittedName>
</protein>
<name>A0A2A4SUW8_9DELT</name>
<sequence>MKNPPQPSQNKIKHIPYQQGLGHVLTEDYSFEVFSPAEIHQLTAEIYQQLENAAVPPKTYAELTHHINYFRTRWGEVFSRFGHHSAGELSYQDLLLYFKEQVALKGRKYLLRANWDKMNVIELINSMLLTSARPTPMRFIKRLLAKNNEKRVPLPNLEPLKGHRPSPKFQKPIFIISTPRAGSSLLFETLSKFSDLWTIGVESHETIEGIPELHPASHEFKSNRLTAEDLQPHIASRLIGRFTGQLKNREGQAYSDLPVEEFVRPIRFLEKTPKNALRIPFLKALFPDALFLFLYRDPKENISSLIEGWRSRRFLAYDPLPGWTHTGWSFLLPPGWATLQDSSIAEICAYQWEKTNAIVMEDLRSMTDQSWHVISYLDLVQDPKQVIAGISQFAGLQWDEKIKQVVSQALPVSHLTLSNPMADKWRKNKREIDSILSKVEPRFQALEELKQGRLRS</sequence>
<evidence type="ECO:0000313" key="2">
    <source>
        <dbReference type="Proteomes" id="UP000218113"/>
    </source>
</evidence>
<dbReference type="GO" id="GO:0016740">
    <property type="term" value="F:transferase activity"/>
    <property type="evidence" value="ECO:0007669"/>
    <property type="project" value="UniProtKB-KW"/>
</dbReference>
<gene>
    <name evidence="1" type="ORF">COB67_11505</name>
</gene>